<evidence type="ECO:0000313" key="3">
    <source>
        <dbReference type="EMBL" id="AKB64382.1"/>
    </source>
</evidence>
<evidence type="ECO:0000256" key="2">
    <source>
        <dbReference type="SAM" id="Phobius"/>
    </source>
</evidence>
<gene>
    <name evidence="3" type="ORF">MSMAS_1186</name>
</gene>
<dbReference type="Proteomes" id="UP000033097">
    <property type="component" value="Chromosome"/>
</dbReference>
<keyword evidence="1" id="KW-0175">Coiled coil</keyword>
<keyword evidence="2" id="KW-1133">Transmembrane helix</keyword>
<protein>
    <submittedName>
        <fullName evidence="3">Uncharacterized protein</fullName>
    </submittedName>
</protein>
<evidence type="ECO:0000313" key="4">
    <source>
        <dbReference type="Proteomes" id="UP000033097"/>
    </source>
</evidence>
<name>A0A0E3RIP3_METMZ</name>
<dbReference type="KEGG" id="mmj:MSMAS_1186"/>
<reference evidence="3 4" key="1">
    <citation type="submission" date="2014-07" db="EMBL/GenBank/DDBJ databases">
        <title>Methanogenic archaea and the global carbon cycle.</title>
        <authorList>
            <person name="Henriksen J.R."/>
            <person name="Luke J."/>
            <person name="Reinhart S."/>
            <person name="Benedict M.N."/>
            <person name="Youngblut N.D."/>
            <person name="Metcalf M.E."/>
            <person name="Whitaker R.J."/>
            <person name="Metcalf W.W."/>
        </authorList>
    </citation>
    <scope>NUCLEOTIDE SEQUENCE [LARGE SCALE GENOMIC DNA]</scope>
    <source>
        <strain evidence="3 4">S-6</strain>
    </source>
</reference>
<proteinExistence type="predicted"/>
<feature type="coiled-coil region" evidence="1">
    <location>
        <begin position="84"/>
        <end position="111"/>
    </location>
</feature>
<keyword evidence="2" id="KW-0472">Membrane</keyword>
<keyword evidence="2" id="KW-0812">Transmembrane</keyword>
<dbReference type="EMBL" id="CP009512">
    <property type="protein sequence ID" value="AKB64382.1"/>
    <property type="molecule type" value="Genomic_DNA"/>
</dbReference>
<accession>A0A0E3RIP3</accession>
<dbReference type="PATRIC" id="fig|213585.10.peg.1481"/>
<feature type="transmembrane region" description="Helical" evidence="2">
    <location>
        <begin position="357"/>
        <end position="378"/>
    </location>
</feature>
<dbReference type="AlphaFoldDB" id="A0A0E3RIP3"/>
<sequence>MKDYLANNISISNFSTNVSNSSSELLTNSSLILKNSVVNITQNATNLISQTEPIKIDPNWFYSSSAQCAAAIVGLMGAFLTTKLINQKSLIDQLHNEISDYKRRIDLITQQIKPKMEYVSNIDFENDCNTVREFLNFIKLTIDPNNPPSLETVYKKSILVEELKNISKEAFEQEYNDNYLEEVREAAEELVDSYLKDSLRSIDLKNPTDPKLLYDKAIKDDEYKLMNRSIFEERYNIFLEVKKKEAKRQKNPFFGLALTQPINYESLMTPPLPKMMSREDIENDRIKLENYSRYKEEISIKKVELEFYKDIVASKENMLINSDIMSLKNNLLLLFVFSLLGLFLPLFMLLLDYETMIKYRGVTFFLIFAGWLLIVFNLKTEIWKLFDKN</sequence>
<organism evidence="3 4">
    <name type="scientific">Methanosarcina mazei S-6</name>
    <dbReference type="NCBI Taxonomy" id="213585"/>
    <lineage>
        <taxon>Archaea</taxon>
        <taxon>Methanobacteriati</taxon>
        <taxon>Methanobacteriota</taxon>
        <taxon>Stenosarchaea group</taxon>
        <taxon>Methanomicrobia</taxon>
        <taxon>Methanosarcinales</taxon>
        <taxon>Methanosarcinaceae</taxon>
        <taxon>Methanosarcina</taxon>
    </lineage>
</organism>
<evidence type="ECO:0000256" key="1">
    <source>
        <dbReference type="SAM" id="Coils"/>
    </source>
</evidence>
<dbReference type="HOGENOM" id="CLU_709062_0_0_2"/>
<feature type="transmembrane region" description="Helical" evidence="2">
    <location>
        <begin position="331"/>
        <end position="351"/>
    </location>
</feature>